<sequence length="764" mass="84621">MTIRMIVDGRCLQDPDYATRGVGQHVRALLRYRCREATGRSWHLTGVLDRELPPLSQADEDLFDERRTTAYLPSGQRCVFLSTSPMTHSPLPVARLLMRPDIPRAAIVYDFIPHDLPQRYLSSQKIRISYTTCLIWLRRFDHFFPISHYTSRRLQELLNVDPRRCSVTGVSVRESLLPPNGTTTMPDSFVLVVGGGDPRKNPEVAIAAHGGSSRLAAAGVRLLIAGGYPEFMQQDLRAVHERAGGRADLLHFLPKVSDEELRACYTAALCTIAPSRIEGFSIPIVEASANGCPVLASDCAAQAELLDDPEDLFDPNDSETLRRRLEQVVLDPAAREQICARQADTWRRFTEEEVGERFWEAMLRLGSAPGPAVLRGNRPRIAFLSPLPPAPSGVADYSFATLGPLSARADVEVFSDTPGARVPQGAQLVGETTALAHLHPRFDAVVSVIGNSHFHRREFDLLMRYGSAAIAHDARMLDFYRFLLSEERALTAASNELGRTVDRDLLDKWCNDPGTLEALFLKEIAQASNPMIVHSPVTKDFVEKNYNLTCSLLPFVPYRRFDRQEISPDARAAVRRKLGIPDEQLVVVSFGIVHPVKALNECLWAMEMLLSWHFPVQLVLAGHATRSIAKAFLREVRFIGLEKHVTMFDKPLTDPEYREWLVAADVALQLRTYQLGGLSGAILDCTAAALPTVANAHLADACQAPSYVRRVPDAISAVLVAEAIAAIVAEGLHLRRPWTELQALLEARNFDVYADGLLAAVGCG</sequence>
<dbReference type="Gene3D" id="3.40.50.2000">
    <property type="entry name" value="Glycogen Phosphorylase B"/>
    <property type="match status" value="3"/>
</dbReference>
<organism evidence="3">
    <name type="scientific">metagenome</name>
    <dbReference type="NCBI Taxonomy" id="256318"/>
    <lineage>
        <taxon>unclassified sequences</taxon>
        <taxon>metagenomes</taxon>
    </lineage>
</organism>
<dbReference type="SUPFAM" id="SSF53756">
    <property type="entry name" value="UDP-Glycosyltransferase/glycogen phosphorylase"/>
    <property type="match status" value="2"/>
</dbReference>
<dbReference type="PANTHER" id="PTHR46401:SF2">
    <property type="entry name" value="GLYCOSYLTRANSFERASE WBBK-RELATED"/>
    <property type="match status" value="1"/>
</dbReference>
<evidence type="ECO:0000256" key="1">
    <source>
        <dbReference type="ARBA" id="ARBA00022679"/>
    </source>
</evidence>
<dbReference type="GO" id="GO:0009103">
    <property type="term" value="P:lipopolysaccharide biosynthetic process"/>
    <property type="evidence" value="ECO:0007669"/>
    <property type="project" value="TreeGrafter"/>
</dbReference>
<proteinExistence type="predicted"/>
<name>A0A380THJ2_9ZZZZ</name>
<feature type="domain" description="Glycosyl transferase family 1" evidence="2">
    <location>
        <begin position="187"/>
        <end position="338"/>
    </location>
</feature>
<dbReference type="PANTHER" id="PTHR46401">
    <property type="entry name" value="GLYCOSYLTRANSFERASE WBBK-RELATED"/>
    <property type="match status" value="1"/>
</dbReference>
<dbReference type="GO" id="GO:0016757">
    <property type="term" value="F:glycosyltransferase activity"/>
    <property type="evidence" value="ECO:0007669"/>
    <property type="project" value="InterPro"/>
</dbReference>
<dbReference type="AlphaFoldDB" id="A0A380THJ2"/>
<keyword evidence="1 3" id="KW-0808">Transferase</keyword>
<dbReference type="InterPro" id="IPR001296">
    <property type="entry name" value="Glyco_trans_1"/>
</dbReference>
<evidence type="ECO:0000259" key="2">
    <source>
        <dbReference type="Pfam" id="PF00534"/>
    </source>
</evidence>
<dbReference type="EMBL" id="UIDG01000387">
    <property type="protein sequence ID" value="SUS07487.1"/>
    <property type="molecule type" value="Genomic_DNA"/>
</dbReference>
<gene>
    <name evidence="3" type="ORF">DF3PB_4470002</name>
</gene>
<evidence type="ECO:0000313" key="3">
    <source>
        <dbReference type="EMBL" id="SUS07487.1"/>
    </source>
</evidence>
<reference evidence="3" key="1">
    <citation type="submission" date="2018-07" db="EMBL/GenBank/DDBJ databases">
        <authorList>
            <person name="Quirk P.G."/>
            <person name="Krulwich T.A."/>
        </authorList>
    </citation>
    <scope>NUCLEOTIDE SEQUENCE</scope>
</reference>
<dbReference type="Pfam" id="PF00534">
    <property type="entry name" value="Glycos_transf_1"/>
    <property type="match status" value="1"/>
</dbReference>
<accession>A0A380THJ2</accession>
<protein>
    <submittedName>
        <fullName evidence="3">Glycosyl transferase</fullName>
    </submittedName>
</protein>